<name>A0A3N4IEM0_ASCIM</name>
<organism evidence="10 11">
    <name type="scientific">Ascobolus immersus RN42</name>
    <dbReference type="NCBI Taxonomy" id="1160509"/>
    <lineage>
        <taxon>Eukaryota</taxon>
        <taxon>Fungi</taxon>
        <taxon>Dikarya</taxon>
        <taxon>Ascomycota</taxon>
        <taxon>Pezizomycotina</taxon>
        <taxon>Pezizomycetes</taxon>
        <taxon>Pezizales</taxon>
        <taxon>Ascobolaceae</taxon>
        <taxon>Ascobolus</taxon>
    </lineage>
</organism>
<feature type="region of interest" description="Disordered" evidence="8">
    <location>
        <begin position="718"/>
        <end position="739"/>
    </location>
</feature>
<dbReference type="InterPro" id="IPR050134">
    <property type="entry name" value="NAD-dep_sirtuin_deacylases"/>
</dbReference>
<feature type="compositionally biased region" description="Polar residues" evidence="8">
    <location>
        <begin position="12"/>
        <end position="24"/>
    </location>
</feature>
<evidence type="ECO:0000256" key="2">
    <source>
        <dbReference type="ARBA" id="ARBA00006924"/>
    </source>
</evidence>
<dbReference type="Pfam" id="PF02146">
    <property type="entry name" value="SIR2"/>
    <property type="match status" value="1"/>
</dbReference>
<feature type="active site" description="Proton acceptor" evidence="7">
    <location>
        <position position="512"/>
    </location>
</feature>
<dbReference type="Gene3D" id="3.30.1600.10">
    <property type="entry name" value="SIR2/SIRT2 'Small Domain"/>
    <property type="match status" value="1"/>
</dbReference>
<feature type="compositionally biased region" description="Basic and acidic residues" evidence="8">
    <location>
        <begin position="150"/>
        <end position="183"/>
    </location>
</feature>
<dbReference type="GO" id="GO:0046970">
    <property type="term" value="F:histone H4K16 deacetylase activity, NAD-dependent"/>
    <property type="evidence" value="ECO:0007669"/>
    <property type="project" value="TreeGrafter"/>
</dbReference>
<feature type="compositionally biased region" description="Basic residues" evidence="8">
    <location>
        <begin position="194"/>
        <end position="213"/>
    </location>
</feature>
<feature type="compositionally biased region" description="Low complexity" evidence="8">
    <location>
        <begin position="38"/>
        <end position="98"/>
    </location>
</feature>
<comment type="cofactor">
    <cofactor evidence="1">
        <name>Zn(2+)</name>
        <dbReference type="ChEBI" id="CHEBI:29105"/>
    </cofactor>
</comment>
<dbReference type="PANTHER" id="PTHR11085:SF9">
    <property type="entry name" value="NAD-DEPENDENT PROTEIN DEACETYLASE SIRTUIN-1"/>
    <property type="match status" value="1"/>
</dbReference>
<dbReference type="OrthoDB" id="420264at2759"/>
<dbReference type="SUPFAM" id="SSF52467">
    <property type="entry name" value="DHS-like NAD/FAD-binding domain"/>
    <property type="match status" value="1"/>
</dbReference>
<protein>
    <submittedName>
        <fullName evidence="10">SIR2-domain-containing protein</fullName>
    </submittedName>
</protein>
<feature type="domain" description="Deacetylase sirtuin-type" evidence="9">
    <location>
        <begin position="384"/>
        <end position="684"/>
    </location>
</feature>
<dbReference type="STRING" id="1160509.A0A3N4IEM0"/>
<evidence type="ECO:0000256" key="8">
    <source>
        <dbReference type="SAM" id="MobiDB-lite"/>
    </source>
</evidence>
<dbReference type="InterPro" id="IPR029035">
    <property type="entry name" value="DHS-like_NAD/FAD-binding_dom"/>
</dbReference>
<dbReference type="Proteomes" id="UP000275078">
    <property type="component" value="Unassembled WGS sequence"/>
</dbReference>
<evidence type="ECO:0000256" key="5">
    <source>
        <dbReference type="ARBA" id="ARBA00022833"/>
    </source>
</evidence>
<evidence type="ECO:0000313" key="10">
    <source>
        <dbReference type="EMBL" id="RPA84229.1"/>
    </source>
</evidence>
<evidence type="ECO:0000256" key="7">
    <source>
        <dbReference type="PROSITE-ProRule" id="PRU00236"/>
    </source>
</evidence>
<reference evidence="10 11" key="1">
    <citation type="journal article" date="2018" name="Nat. Ecol. Evol.">
        <title>Pezizomycetes genomes reveal the molecular basis of ectomycorrhizal truffle lifestyle.</title>
        <authorList>
            <person name="Murat C."/>
            <person name="Payen T."/>
            <person name="Noel B."/>
            <person name="Kuo A."/>
            <person name="Morin E."/>
            <person name="Chen J."/>
            <person name="Kohler A."/>
            <person name="Krizsan K."/>
            <person name="Balestrini R."/>
            <person name="Da Silva C."/>
            <person name="Montanini B."/>
            <person name="Hainaut M."/>
            <person name="Levati E."/>
            <person name="Barry K.W."/>
            <person name="Belfiori B."/>
            <person name="Cichocki N."/>
            <person name="Clum A."/>
            <person name="Dockter R.B."/>
            <person name="Fauchery L."/>
            <person name="Guy J."/>
            <person name="Iotti M."/>
            <person name="Le Tacon F."/>
            <person name="Lindquist E.A."/>
            <person name="Lipzen A."/>
            <person name="Malagnac F."/>
            <person name="Mello A."/>
            <person name="Molinier V."/>
            <person name="Miyauchi S."/>
            <person name="Poulain J."/>
            <person name="Riccioni C."/>
            <person name="Rubini A."/>
            <person name="Sitrit Y."/>
            <person name="Splivallo R."/>
            <person name="Traeger S."/>
            <person name="Wang M."/>
            <person name="Zifcakova L."/>
            <person name="Wipf D."/>
            <person name="Zambonelli A."/>
            <person name="Paolocci F."/>
            <person name="Nowrousian M."/>
            <person name="Ottonello S."/>
            <person name="Baldrian P."/>
            <person name="Spatafora J.W."/>
            <person name="Henrissat B."/>
            <person name="Nagy L.G."/>
            <person name="Aury J.M."/>
            <person name="Wincker P."/>
            <person name="Grigoriev I.V."/>
            <person name="Bonfante P."/>
            <person name="Martin F.M."/>
        </authorList>
    </citation>
    <scope>NUCLEOTIDE SEQUENCE [LARGE SCALE GENOMIC DNA]</scope>
    <source>
        <strain evidence="10 11">RN42</strain>
    </source>
</reference>
<dbReference type="PROSITE" id="PS50305">
    <property type="entry name" value="SIRTUIN"/>
    <property type="match status" value="1"/>
</dbReference>
<keyword evidence="6" id="KW-0520">NAD</keyword>
<sequence length="739" mass="82228">MSSQSHVRRPPVSSNSQMVQSTVKSWLENAKRDQQLKANSATDSTPSSATAATTAANASKSNTFSSYKSATPAASTATTSTTRPTTSASSSATSSSSPVNPNPKPKKENHQSKTKPMAKHTNSATTTVKKTSLKDERNKSHSRSTSSVASDKKEKTTSKKSSPVEKDHKAEHKKRRAEEKETGDSIVVASGGSHQHHHHHHSHHHHKHKHHRSKGPDSFSSFVQELSSNTSTTSVTTLDLITVKLPTDIVDFDHKMKEVMDSMGEDSDSSLSSVPADDEDEVDLGFLDSESVVDDLIDGMDTGDNTDDEDSVTLEEYVRMVKRLKDVGMDAWIEEMAMKGYTHFRILKMFNPKMAHIVEGFGGTNNCLPMVRRVLEAELKKRRKLEHVNTVDDVVELLNKSKNIIVLTGAGISTSLGIPDFRSKDNGLYTKLAHMGLSDPQEVFDIHVFRDDPSIFYQVAKDILPDTTRFSPTHAFIELLQRKGKLLTNYTQNIDNLEFHAGIEKDKLVQCHGSFATATCVKCGHQVDGKEIFPDLRRGRVAKCDACIKRAELANAALKRKRKRTSEGPRKNKRFAEDSSADEDEGNYYDAGVMKPDITFFGEQLPDRFHDRLTQHDHDKCDLLICIGTSLKVAPVSEVNNFLPPHVPQILISKTPVKHVEFDVKLMGSCDDVVAELARRSGWETDLQHDMIKDGWEVQVTPVEEETGDPNAQCSTWLFEKKEHKPSQPKQNEDDDEVL</sequence>
<dbReference type="GO" id="GO:0005634">
    <property type="term" value="C:nucleus"/>
    <property type="evidence" value="ECO:0007669"/>
    <property type="project" value="TreeGrafter"/>
</dbReference>
<feature type="binding site" evidence="7">
    <location>
        <position position="544"/>
    </location>
    <ligand>
        <name>Zn(2+)</name>
        <dbReference type="ChEBI" id="CHEBI:29105"/>
    </ligand>
</feature>
<gene>
    <name evidence="10" type="ORF">BJ508DRAFT_412924</name>
</gene>
<dbReference type="GO" id="GO:0070403">
    <property type="term" value="F:NAD+ binding"/>
    <property type="evidence" value="ECO:0007669"/>
    <property type="project" value="InterPro"/>
</dbReference>
<dbReference type="InterPro" id="IPR003000">
    <property type="entry name" value="Sirtuin"/>
</dbReference>
<dbReference type="PANTHER" id="PTHR11085">
    <property type="entry name" value="NAD-DEPENDENT PROTEIN DEACYLASE SIRTUIN-5, MITOCHONDRIAL-RELATED"/>
    <property type="match status" value="1"/>
</dbReference>
<evidence type="ECO:0000313" key="11">
    <source>
        <dbReference type="Proteomes" id="UP000275078"/>
    </source>
</evidence>
<evidence type="ECO:0000256" key="1">
    <source>
        <dbReference type="ARBA" id="ARBA00001947"/>
    </source>
</evidence>
<dbReference type="EMBL" id="ML119660">
    <property type="protein sequence ID" value="RPA84229.1"/>
    <property type="molecule type" value="Genomic_DNA"/>
</dbReference>
<evidence type="ECO:0000256" key="6">
    <source>
        <dbReference type="ARBA" id="ARBA00023027"/>
    </source>
</evidence>
<keyword evidence="11" id="KW-1185">Reference proteome</keyword>
<accession>A0A3N4IEM0</accession>
<comment type="similarity">
    <text evidence="2">Belongs to the sirtuin family. Class I subfamily.</text>
</comment>
<feature type="binding site" evidence="7">
    <location>
        <position position="523"/>
    </location>
    <ligand>
        <name>Zn(2+)</name>
        <dbReference type="ChEBI" id="CHEBI:29105"/>
    </ligand>
</feature>
<feature type="region of interest" description="Disordered" evidence="8">
    <location>
        <begin position="558"/>
        <end position="587"/>
    </location>
</feature>
<feature type="binding site" evidence="7">
    <location>
        <position position="520"/>
    </location>
    <ligand>
        <name>Zn(2+)</name>
        <dbReference type="ChEBI" id="CHEBI:29105"/>
    </ligand>
</feature>
<dbReference type="GO" id="GO:0046872">
    <property type="term" value="F:metal ion binding"/>
    <property type="evidence" value="ECO:0007669"/>
    <property type="project" value="UniProtKB-KW"/>
</dbReference>
<feature type="compositionally biased region" description="Polar residues" evidence="8">
    <location>
        <begin position="120"/>
        <end position="130"/>
    </location>
</feature>
<evidence type="ECO:0000259" key="9">
    <source>
        <dbReference type="PROSITE" id="PS50305"/>
    </source>
</evidence>
<evidence type="ECO:0000256" key="4">
    <source>
        <dbReference type="ARBA" id="ARBA00022723"/>
    </source>
</evidence>
<feature type="compositionally biased region" description="Basic and acidic residues" evidence="8">
    <location>
        <begin position="565"/>
        <end position="577"/>
    </location>
</feature>
<keyword evidence="5 7" id="KW-0862">Zinc</keyword>
<dbReference type="InterPro" id="IPR026590">
    <property type="entry name" value="Ssirtuin_cat_dom"/>
</dbReference>
<feature type="region of interest" description="Disordered" evidence="8">
    <location>
        <begin position="1"/>
        <end position="222"/>
    </location>
</feature>
<keyword evidence="4 7" id="KW-0479">Metal-binding</keyword>
<proteinExistence type="inferred from homology"/>
<feature type="binding site" evidence="7">
    <location>
        <position position="547"/>
    </location>
    <ligand>
        <name>Zn(2+)</name>
        <dbReference type="ChEBI" id="CHEBI:29105"/>
    </ligand>
</feature>
<dbReference type="InterPro" id="IPR026591">
    <property type="entry name" value="Sirtuin_cat_small_dom_sf"/>
</dbReference>
<keyword evidence="3" id="KW-0808">Transferase</keyword>
<dbReference type="Gene3D" id="3.40.50.1220">
    <property type="entry name" value="TPP-binding domain"/>
    <property type="match status" value="1"/>
</dbReference>
<dbReference type="AlphaFoldDB" id="A0A3N4IEM0"/>
<evidence type="ECO:0000256" key="3">
    <source>
        <dbReference type="ARBA" id="ARBA00022679"/>
    </source>
</evidence>